<dbReference type="STRING" id="1423730.FC75_GL002337"/>
<feature type="transmembrane region" description="Helical" evidence="1">
    <location>
        <begin position="60"/>
        <end position="79"/>
    </location>
</feature>
<feature type="transmembrane region" description="Helical" evidence="1">
    <location>
        <begin position="141"/>
        <end position="159"/>
    </location>
</feature>
<evidence type="ECO:0000313" key="2">
    <source>
        <dbReference type="EMBL" id="KRN21324.1"/>
    </source>
</evidence>
<comment type="caution">
    <text evidence="2">The sequence shown here is derived from an EMBL/GenBank/DDBJ whole genome shotgun (WGS) entry which is preliminary data.</text>
</comment>
<dbReference type="Proteomes" id="UP000050865">
    <property type="component" value="Unassembled WGS sequence"/>
</dbReference>
<feature type="transmembrane region" description="Helical" evidence="1">
    <location>
        <begin position="398"/>
        <end position="420"/>
    </location>
</feature>
<dbReference type="OrthoDB" id="2240371at2"/>
<feature type="transmembrane region" description="Helical" evidence="1">
    <location>
        <begin position="30"/>
        <end position="48"/>
    </location>
</feature>
<feature type="transmembrane region" description="Helical" evidence="1">
    <location>
        <begin position="487"/>
        <end position="508"/>
    </location>
</feature>
<sequence length="654" mass="72449">MTRKYKPAVLPLILIGCLLVGLISNLVSGAGLAVLVTAVLLFASSRLIGPQLNRLAAKKVIWGVGIGLVLMVIGQLVVLKSMPVTVYHDPYRLLSQADQLAAGHLTWHITYFWRYANNVPLAYLLSMWLRLNNLIGLTTNGAVHLLSLLLLDCFIVLALRTVWQLSHRNSLLLGSFAFLACTPFAYTYFLQVFYSDLPSMLLLLIIIRIFWQWPSNTPAQQVRAGIGLTVAVVLGALIKPNLIVLIPALAIIALILHHRHLLKPLKLWLPMVLVVVGFGLSVPANKGIDAVSHYTPKTEFAFPTTNWLLMGVNAKSNGMYSKHDAKVAIQLPSQAARQRHDLTSINKRVAHLGPLGLVKLWVTKLGILLNVQHIGNWYNGGFRAAPTWYQQHAQTLQVLTAVGYTAATLTLWLTLIMRLLGWQPDWQKGSEVAGMLALITALGYLAFHTLLWETEARYGQIILPLTLFVLASVPLPVKSKSAVNRPAWLPPTVLVLTLASMLGLSHLVGTIQPQTAVVAAQRSQLSEQYHAKPTQIKPGTLMTEKVTLNGPADYFSVQIHAQSMVAVTLTQLTSGKTYHLTDARSVYRLHHNLDRGRYQITVQNRSRMHQAVDVVRTYRYRLSASPLVINGTKHKTASLIYTSLLHSSRRSYHG</sequence>
<keyword evidence="1" id="KW-0812">Transmembrane</keyword>
<feature type="transmembrane region" description="Helical" evidence="1">
    <location>
        <begin position="458"/>
        <end position="475"/>
    </location>
</feature>
<keyword evidence="3" id="KW-1185">Reference proteome</keyword>
<feature type="transmembrane region" description="Helical" evidence="1">
    <location>
        <begin position="197"/>
        <end position="214"/>
    </location>
</feature>
<dbReference type="RefSeq" id="WP_054664349.1">
    <property type="nucleotide sequence ID" value="NZ_AYZJ01000054.1"/>
</dbReference>
<name>A0A0R2F867_9LACO</name>
<dbReference type="EMBL" id="AYZJ01000054">
    <property type="protein sequence ID" value="KRN21324.1"/>
    <property type="molecule type" value="Genomic_DNA"/>
</dbReference>
<dbReference type="PROSITE" id="PS51257">
    <property type="entry name" value="PROKAR_LIPOPROTEIN"/>
    <property type="match status" value="1"/>
</dbReference>
<keyword evidence="1" id="KW-0472">Membrane</keyword>
<feature type="transmembrane region" description="Helical" evidence="1">
    <location>
        <begin position="7"/>
        <end position="24"/>
    </location>
</feature>
<dbReference type="AlphaFoldDB" id="A0A0R2F867"/>
<reference evidence="2 3" key="1">
    <citation type="journal article" date="2015" name="Genome Announc.">
        <title>Expanding the biotechnology potential of lactobacilli through comparative genomics of 213 strains and associated genera.</title>
        <authorList>
            <person name="Sun Z."/>
            <person name="Harris H.M."/>
            <person name="McCann A."/>
            <person name="Guo C."/>
            <person name="Argimon S."/>
            <person name="Zhang W."/>
            <person name="Yang X."/>
            <person name="Jeffery I.B."/>
            <person name="Cooney J.C."/>
            <person name="Kagawa T.F."/>
            <person name="Liu W."/>
            <person name="Song Y."/>
            <person name="Salvetti E."/>
            <person name="Wrobel A."/>
            <person name="Rasinkangas P."/>
            <person name="Parkhill J."/>
            <person name="Rea M.C."/>
            <person name="O'Sullivan O."/>
            <person name="Ritari J."/>
            <person name="Douillard F.P."/>
            <person name="Paul Ross R."/>
            <person name="Yang R."/>
            <person name="Briner A.E."/>
            <person name="Felis G.E."/>
            <person name="de Vos W.M."/>
            <person name="Barrangou R."/>
            <person name="Klaenhammer T.R."/>
            <person name="Caufield P.W."/>
            <person name="Cui Y."/>
            <person name="Zhang H."/>
            <person name="O'Toole P.W."/>
        </authorList>
    </citation>
    <scope>NUCLEOTIDE SEQUENCE [LARGE SCALE GENOMIC DNA]</scope>
    <source>
        <strain evidence="2 3">DSM 22697</strain>
    </source>
</reference>
<accession>A0A0R2F867</accession>
<protein>
    <submittedName>
        <fullName evidence="2">Uncharacterized protein</fullName>
    </submittedName>
</protein>
<feature type="transmembrane region" description="Helical" evidence="1">
    <location>
        <begin position="267"/>
        <end position="284"/>
    </location>
</feature>
<gene>
    <name evidence="2" type="ORF">FC75_GL002337</name>
</gene>
<proteinExistence type="predicted"/>
<organism evidence="2 3">
    <name type="scientific">Lacticaseibacillus camelliae DSM 22697 = JCM 13995</name>
    <dbReference type="NCBI Taxonomy" id="1423730"/>
    <lineage>
        <taxon>Bacteria</taxon>
        <taxon>Bacillati</taxon>
        <taxon>Bacillota</taxon>
        <taxon>Bacilli</taxon>
        <taxon>Lactobacillales</taxon>
        <taxon>Lactobacillaceae</taxon>
        <taxon>Lacticaseibacillus</taxon>
    </lineage>
</organism>
<evidence type="ECO:0000313" key="3">
    <source>
        <dbReference type="Proteomes" id="UP000050865"/>
    </source>
</evidence>
<evidence type="ECO:0000256" key="1">
    <source>
        <dbReference type="SAM" id="Phobius"/>
    </source>
</evidence>
<feature type="transmembrane region" description="Helical" evidence="1">
    <location>
        <begin position="226"/>
        <end position="255"/>
    </location>
</feature>
<dbReference type="PATRIC" id="fig|1423730.4.peg.2425"/>
<feature type="transmembrane region" description="Helical" evidence="1">
    <location>
        <begin position="432"/>
        <end position="452"/>
    </location>
</feature>
<keyword evidence="1" id="KW-1133">Transmembrane helix</keyword>
<feature type="transmembrane region" description="Helical" evidence="1">
    <location>
        <begin position="171"/>
        <end position="190"/>
    </location>
</feature>